<dbReference type="EMBL" id="QGKS01000058">
    <property type="protein sequence ID" value="PWR17258.1"/>
    <property type="molecule type" value="Genomic_DNA"/>
</dbReference>
<evidence type="ECO:0000313" key="2">
    <source>
        <dbReference type="EMBL" id="PWR17258.1"/>
    </source>
</evidence>
<dbReference type="AlphaFoldDB" id="A0A317DRE9"/>
<reference evidence="2 3" key="1">
    <citation type="submission" date="2018-05" db="EMBL/GenBank/DDBJ databases">
        <title>Micromonosporas from Atacama Desert.</title>
        <authorList>
            <person name="Carro L."/>
            <person name="Golinska P."/>
            <person name="Klenk H.-P."/>
            <person name="Goodfellow M."/>
        </authorList>
    </citation>
    <scope>NUCLEOTIDE SEQUENCE [LARGE SCALE GENOMIC DNA]</scope>
    <source>
        <strain evidence="2 3">4G51</strain>
    </source>
</reference>
<sequence length="274" mass="28604">MQEWQVREGERLELPPARRVRIRVVGGEVDLTSGPPLLELTDLNGPPLRVSLTGDLLELRHDQGLHRPWWRDFPPAFRRRCRLALALPAGTEVEVETVGAGIIAVGLSGSTRLTSLNGEIVVDRTGPELRARTVSARILARGCTGHAHLETVSGEVTVVTGREPVALDLAAVSGPLLVGVPDDAGASLDVELTTDGGSVVTQLPDGTPGLESHASGEGGATVGLRLRRGTAPHAVRVRGTTVSGQVALVRQAGSGTPTPPPAAPAPAIGTEEQR</sequence>
<dbReference type="Proteomes" id="UP000246050">
    <property type="component" value="Unassembled WGS sequence"/>
</dbReference>
<gene>
    <name evidence="2" type="ORF">DKT69_01185</name>
</gene>
<evidence type="ECO:0008006" key="4">
    <source>
        <dbReference type="Google" id="ProtNLM"/>
    </source>
</evidence>
<comment type="caution">
    <text evidence="2">The sequence shown here is derived from an EMBL/GenBank/DDBJ whole genome shotgun (WGS) entry which is preliminary data.</text>
</comment>
<dbReference type="OrthoDB" id="3367592at2"/>
<name>A0A317DRE9_9ACTN</name>
<evidence type="ECO:0000313" key="3">
    <source>
        <dbReference type="Proteomes" id="UP000246050"/>
    </source>
</evidence>
<organism evidence="2 3">
    <name type="scientific">Micromonospora sicca</name>
    <dbReference type="NCBI Taxonomy" id="2202420"/>
    <lineage>
        <taxon>Bacteria</taxon>
        <taxon>Bacillati</taxon>
        <taxon>Actinomycetota</taxon>
        <taxon>Actinomycetes</taxon>
        <taxon>Micromonosporales</taxon>
        <taxon>Micromonosporaceae</taxon>
        <taxon>Micromonospora</taxon>
    </lineage>
</organism>
<feature type="region of interest" description="Disordered" evidence="1">
    <location>
        <begin position="251"/>
        <end position="274"/>
    </location>
</feature>
<accession>A0A317DRE9</accession>
<evidence type="ECO:0000256" key="1">
    <source>
        <dbReference type="SAM" id="MobiDB-lite"/>
    </source>
</evidence>
<dbReference type="RefSeq" id="WP_109799756.1">
    <property type="nucleotide sequence ID" value="NZ_QGKS01000058.1"/>
</dbReference>
<protein>
    <recommendedName>
        <fullName evidence="4">Adhesin domain-containing protein</fullName>
    </recommendedName>
</protein>
<proteinExistence type="predicted"/>